<evidence type="ECO:0000313" key="2">
    <source>
        <dbReference type="Proteomes" id="UP001139981"/>
    </source>
</evidence>
<organism evidence="1 2">
    <name type="scientific">Coemansia aciculifera</name>
    <dbReference type="NCBI Taxonomy" id="417176"/>
    <lineage>
        <taxon>Eukaryota</taxon>
        <taxon>Fungi</taxon>
        <taxon>Fungi incertae sedis</taxon>
        <taxon>Zoopagomycota</taxon>
        <taxon>Kickxellomycotina</taxon>
        <taxon>Kickxellomycetes</taxon>
        <taxon>Kickxellales</taxon>
        <taxon>Kickxellaceae</taxon>
        <taxon>Coemansia</taxon>
    </lineage>
</organism>
<evidence type="ECO:0000313" key="1">
    <source>
        <dbReference type="EMBL" id="KAJ2898129.1"/>
    </source>
</evidence>
<keyword evidence="2" id="KW-1185">Reference proteome</keyword>
<accession>A0ACC1M674</accession>
<dbReference type="Proteomes" id="UP001139981">
    <property type="component" value="Unassembled WGS sequence"/>
</dbReference>
<comment type="caution">
    <text evidence="1">The sequence shown here is derived from an EMBL/GenBank/DDBJ whole genome shotgun (WGS) entry which is preliminary data.</text>
</comment>
<sequence length="163" mass="18713">MSIDTRPVIDQTEFILDYLKLDPFASQDTYFRPFIAKALSNVETLDDVSLLMLMDIIVNRVELGDAEESCAWECLALLLSYLRNNKQSIVDEVMSRRLAWWKDTYFGSGYFLRADESDITVYRAVCAQLLLDLEPGHPVYALLSGELSEAHAEFVNTHIRIQR</sequence>
<reference evidence="1" key="1">
    <citation type="submission" date="2022-07" db="EMBL/GenBank/DDBJ databases">
        <title>Phylogenomic reconstructions and comparative analyses of Kickxellomycotina fungi.</title>
        <authorList>
            <person name="Reynolds N.K."/>
            <person name="Stajich J.E."/>
            <person name="Barry K."/>
            <person name="Grigoriev I.V."/>
            <person name="Crous P."/>
            <person name="Smith M.E."/>
        </authorList>
    </citation>
    <scope>NUCLEOTIDE SEQUENCE</scope>
    <source>
        <strain evidence="1">CBS 190363</strain>
    </source>
</reference>
<dbReference type="EMBL" id="JANBVB010000077">
    <property type="protein sequence ID" value="KAJ2898129.1"/>
    <property type="molecule type" value="Genomic_DNA"/>
</dbReference>
<proteinExistence type="predicted"/>
<gene>
    <name evidence="1" type="ORF">IWW38_001495</name>
</gene>
<protein>
    <submittedName>
        <fullName evidence="1">Uncharacterized protein</fullName>
    </submittedName>
</protein>
<name>A0ACC1M674_9FUNG</name>